<evidence type="ECO:0000313" key="2">
    <source>
        <dbReference type="Proteomes" id="UP000180175"/>
    </source>
</evidence>
<accession>A0AC62A4A2</accession>
<keyword evidence="1" id="KW-0378">Hydrolase</keyword>
<dbReference type="Proteomes" id="UP000180175">
    <property type="component" value="Chromosome"/>
</dbReference>
<name>A0AC62A4A2_9BACI</name>
<sequence>MEGHDQSWDLELTIQTVKKLTPNFSPGKKRKAAYSDTNYQLLGTIIEIVTKKSIDEVFKESLFDKLGLRHTYVYKDLFDNAPVPFYYKSKKLWLPKYLVSIPSEGGIVSTAEESMLFLKEFFNGIFFQKRR</sequence>
<proteinExistence type="predicted"/>
<gene>
    <name evidence="1" type="ORF">AWH56_26570</name>
</gene>
<dbReference type="EMBL" id="CP063356">
    <property type="protein sequence ID" value="XRP48433.1"/>
    <property type="molecule type" value="Genomic_DNA"/>
</dbReference>
<organism evidence="1 2">
    <name type="scientific">Anaerobacillus isosaccharinicus</name>
    <dbReference type="NCBI Taxonomy" id="1532552"/>
    <lineage>
        <taxon>Bacteria</taxon>
        <taxon>Bacillati</taxon>
        <taxon>Bacillota</taxon>
        <taxon>Bacilli</taxon>
        <taxon>Bacillales</taxon>
        <taxon>Bacillaceae</taxon>
        <taxon>Anaerobacillus</taxon>
    </lineage>
</organism>
<reference evidence="1 2" key="2">
    <citation type="journal article" date="2019" name="Int. J. Syst. Evol. Microbiol.">
        <title>Anaerobacillus isosaccharinicus sp. nov., an alkaliphilic bacterium which degrades isosaccharinic acid.</title>
        <authorList>
            <person name="Bassil N.M."/>
            <person name="Lloyd J.R."/>
        </authorList>
    </citation>
    <scope>NUCLEOTIDE SEQUENCE [LARGE SCALE GENOMIC DNA]</scope>
    <source>
        <strain evidence="1 2">NB2006</strain>
    </source>
</reference>
<protein>
    <submittedName>
        <fullName evidence="1">Serine hydrolase</fullName>
    </submittedName>
</protein>
<keyword evidence="2" id="KW-1185">Reference proteome</keyword>
<reference evidence="1 2" key="1">
    <citation type="journal article" date="2017" name="Genome Announc.">
        <title>Draft Genome Sequences of Four Alkaliphilic Bacteria Belonging to the Anaerobacillus Genus.</title>
        <authorList>
            <person name="Bassil N.M."/>
            <person name="Lloyd J.R."/>
        </authorList>
    </citation>
    <scope>NUCLEOTIDE SEQUENCE [LARGE SCALE GENOMIC DNA]</scope>
    <source>
        <strain evidence="1 2">NB2006</strain>
    </source>
</reference>
<evidence type="ECO:0000313" key="1">
    <source>
        <dbReference type="EMBL" id="XRP48433.1"/>
    </source>
</evidence>